<dbReference type="AlphaFoldDB" id="A0A7X6BE80"/>
<organism evidence="1 2">
    <name type="scientific">Sphingomonas trueperi</name>
    <dbReference type="NCBI Taxonomy" id="53317"/>
    <lineage>
        <taxon>Bacteria</taxon>
        <taxon>Pseudomonadati</taxon>
        <taxon>Pseudomonadota</taxon>
        <taxon>Alphaproteobacteria</taxon>
        <taxon>Sphingomonadales</taxon>
        <taxon>Sphingomonadaceae</taxon>
        <taxon>Sphingomonas</taxon>
    </lineage>
</organism>
<accession>A0A7X6BE80</accession>
<proteinExistence type="predicted"/>
<gene>
    <name evidence="1" type="ORF">GGR89_004250</name>
</gene>
<dbReference type="RefSeq" id="WP_167713172.1">
    <property type="nucleotide sequence ID" value="NZ_BAAADY010000034.1"/>
</dbReference>
<dbReference type="Proteomes" id="UP000531251">
    <property type="component" value="Unassembled WGS sequence"/>
</dbReference>
<comment type="caution">
    <text evidence="1">The sequence shown here is derived from an EMBL/GenBank/DDBJ whole genome shotgun (WGS) entry which is preliminary data.</text>
</comment>
<dbReference type="EMBL" id="JAATJB010000023">
    <property type="protein sequence ID" value="NJB99904.1"/>
    <property type="molecule type" value="Genomic_DNA"/>
</dbReference>
<evidence type="ECO:0000313" key="2">
    <source>
        <dbReference type="Proteomes" id="UP000531251"/>
    </source>
</evidence>
<evidence type="ECO:0000313" key="1">
    <source>
        <dbReference type="EMBL" id="NJB99904.1"/>
    </source>
</evidence>
<name>A0A7X6BE80_9SPHN</name>
<protein>
    <submittedName>
        <fullName evidence="1">Uncharacterized protein</fullName>
    </submittedName>
</protein>
<sequence>MFFPTIGGEWIPIKDVKSILVSNDPSKNARVETADEVYEVDGHAAKLMRSLPVSAFPAAAGTYVLTMVSEGDEKPTEVFPAMVIAWGLDAEGISHPITASGVDDGNNGYHAIRMPDDTVVQPLGNEWPTFREYLAKMEVKLVQAPPELMAKSGQAAFFA</sequence>
<keyword evidence="2" id="KW-1185">Reference proteome</keyword>
<reference evidence="1 2" key="1">
    <citation type="submission" date="2020-03" db="EMBL/GenBank/DDBJ databases">
        <title>Genomic Encyclopedia of Type Strains, Phase IV (KMG-IV): sequencing the most valuable type-strain genomes for metagenomic binning, comparative biology and taxonomic classification.</title>
        <authorList>
            <person name="Goeker M."/>
        </authorList>
    </citation>
    <scope>NUCLEOTIDE SEQUENCE [LARGE SCALE GENOMIC DNA]</scope>
    <source>
        <strain evidence="1 2">DSM 7225</strain>
    </source>
</reference>